<gene>
    <name evidence="1" type="ORF">HK18_02745</name>
</gene>
<sequence>MAFPIPSAFTQTSQTLSLRAIQTRSFETTNMPKMIQNIASTLQDMDYIIGRIDNQIGFINATQFADNVTEITVNIQPQPHSMIVRVSARRNNIPMDNDPVFYQDFFNHLSQASFLNTNSIY</sequence>
<dbReference type="AlphaFoldDB" id="A0A251ZXU7"/>
<proteinExistence type="predicted"/>
<comment type="caution">
    <text evidence="1">The sequence shown here is derived from an EMBL/GenBank/DDBJ whole genome shotgun (WGS) entry which is preliminary data.</text>
</comment>
<organism evidence="1 2">
    <name type="scientific">Commensalibacter intestini</name>
    <dbReference type="NCBI Taxonomy" id="479936"/>
    <lineage>
        <taxon>Bacteria</taxon>
        <taxon>Pseudomonadati</taxon>
        <taxon>Pseudomonadota</taxon>
        <taxon>Alphaproteobacteria</taxon>
        <taxon>Acetobacterales</taxon>
        <taxon>Acetobacteraceae</taxon>
    </lineage>
</organism>
<dbReference type="EMBL" id="JOPB01000001">
    <property type="protein sequence ID" value="OUI79490.1"/>
    <property type="molecule type" value="Genomic_DNA"/>
</dbReference>
<name>A0A251ZXU7_9PROT</name>
<dbReference type="RefSeq" id="WP_086631800.1">
    <property type="nucleotide sequence ID" value="NZ_JOPB01000001.1"/>
</dbReference>
<dbReference type="Proteomes" id="UP000194946">
    <property type="component" value="Unassembled WGS sequence"/>
</dbReference>
<protein>
    <submittedName>
        <fullName evidence="1">Uncharacterized protein</fullName>
    </submittedName>
</protein>
<keyword evidence="2" id="KW-1185">Reference proteome</keyword>
<evidence type="ECO:0000313" key="1">
    <source>
        <dbReference type="EMBL" id="OUI79490.1"/>
    </source>
</evidence>
<reference evidence="2" key="1">
    <citation type="submission" date="2014-06" db="EMBL/GenBank/DDBJ databases">
        <authorList>
            <person name="Winans N.J."/>
            <person name="Newell P.D."/>
            <person name="Douglas A.E."/>
        </authorList>
    </citation>
    <scope>NUCLEOTIDE SEQUENCE [LARGE SCALE GENOMIC DNA]</scope>
    <source>
        <strain evidence="2">DmL_052</strain>
    </source>
</reference>
<evidence type="ECO:0000313" key="2">
    <source>
        <dbReference type="Proteomes" id="UP000194946"/>
    </source>
</evidence>
<accession>A0A251ZXU7</accession>